<gene>
    <name evidence="1" type="ORF">BDN72DRAFT_865134</name>
</gene>
<protein>
    <submittedName>
        <fullName evidence="1">Uncharacterized protein</fullName>
    </submittedName>
</protein>
<reference evidence="1 2" key="1">
    <citation type="journal article" date="2019" name="Nat. Ecol. Evol.">
        <title>Megaphylogeny resolves global patterns of mushroom evolution.</title>
        <authorList>
            <person name="Varga T."/>
            <person name="Krizsan K."/>
            <person name="Foldi C."/>
            <person name="Dima B."/>
            <person name="Sanchez-Garcia M."/>
            <person name="Sanchez-Ramirez S."/>
            <person name="Szollosi G.J."/>
            <person name="Szarkandi J.G."/>
            <person name="Papp V."/>
            <person name="Albert L."/>
            <person name="Andreopoulos W."/>
            <person name="Angelini C."/>
            <person name="Antonin V."/>
            <person name="Barry K.W."/>
            <person name="Bougher N.L."/>
            <person name="Buchanan P."/>
            <person name="Buyck B."/>
            <person name="Bense V."/>
            <person name="Catcheside P."/>
            <person name="Chovatia M."/>
            <person name="Cooper J."/>
            <person name="Damon W."/>
            <person name="Desjardin D."/>
            <person name="Finy P."/>
            <person name="Geml J."/>
            <person name="Haridas S."/>
            <person name="Hughes K."/>
            <person name="Justo A."/>
            <person name="Karasinski D."/>
            <person name="Kautmanova I."/>
            <person name="Kiss B."/>
            <person name="Kocsube S."/>
            <person name="Kotiranta H."/>
            <person name="LaButti K.M."/>
            <person name="Lechner B.E."/>
            <person name="Liimatainen K."/>
            <person name="Lipzen A."/>
            <person name="Lukacs Z."/>
            <person name="Mihaltcheva S."/>
            <person name="Morgado L.N."/>
            <person name="Niskanen T."/>
            <person name="Noordeloos M.E."/>
            <person name="Ohm R.A."/>
            <person name="Ortiz-Santana B."/>
            <person name="Ovrebo C."/>
            <person name="Racz N."/>
            <person name="Riley R."/>
            <person name="Savchenko A."/>
            <person name="Shiryaev A."/>
            <person name="Soop K."/>
            <person name="Spirin V."/>
            <person name="Szebenyi C."/>
            <person name="Tomsovsky M."/>
            <person name="Tulloss R.E."/>
            <person name="Uehling J."/>
            <person name="Grigoriev I.V."/>
            <person name="Vagvolgyi C."/>
            <person name="Papp T."/>
            <person name="Martin F.M."/>
            <person name="Miettinen O."/>
            <person name="Hibbett D.S."/>
            <person name="Nagy L.G."/>
        </authorList>
    </citation>
    <scope>NUCLEOTIDE SEQUENCE [LARGE SCALE GENOMIC DNA]</scope>
    <source>
        <strain evidence="1 2">NL-1719</strain>
    </source>
</reference>
<evidence type="ECO:0000313" key="1">
    <source>
        <dbReference type="EMBL" id="TFK59463.1"/>
    </source>
</evidence>
<accession>A0ACD3A0Y6</accession>
<sequence>MELGAVWQTTPTHHACLCLKQQRHGTMSQPVKLTHIGPAELKSDPNLLIHSRNPSLPIGPFDGLIGAVIDNGIHFLTSPNEKVVYEGHITPRDIHMRNDFRYGEDDPTLWPQRYMAQACHLAAIPRRPDDQNDPLQLFWKDFEEADFIPVDDTLLGGLGHPSPDLISQLKAYVDKLNGAITQYQEIKKEQAANQVIFLRRAFYDSKTRFLSLALTFEQLKFSWTDVQRLYLELQAALDFAVKFRPRMTGEIWYDPTLPPARTVGTITSNPAVLQQMYSAGLPVWLIRRPNSKERDCSEELVVDYLVSSAVASVRVDAVTDARQPADFLVTTHADPPHPIIYSGHPNDYQIYVAMKFYHRSWFRPADPFQTPTNVQPNVISSRDARSNPTVSNTPSPELAYLTNPICPPKLEVWRKAIVEVTVPNSHYPAKFWRTLLTYGGEEVSREGEGTLSAERRNSASKLLVECGVTVGPWNTISYILWRGQRIEKDVHPDDATLTEILWEVNELNFRYDLLGLHLRLFRRRRRDPVNDVEDLNVNEDLVAACFPSTGGLNVADIDKADRGLASRHLQTRRCFLKHFALVLNNWPNCPDLVTSGASNSNRMSNQEVTLLEAASVKFFVNTFIREYGRLPAIPFSLS</sequence>
<dbReference type="EMBL" id="ML208972">
    <property type="protein sequence ID" value="TFK59463.1"/>
    <property type="molecule type" value="Genomic_DNA"/>
</dbReference>
<name>A0ACD3A0Y6_9AGAR</name>
<dbReference type="Proteomes" id="UP000308600">
    <property type="component" value="Unassembled WGS sequence"/>
</dbReference>
<organism evidence="1 2">
    <name type="scientific">Pluteus cervinus</name>
    <dbReference type="NCBI Taxonomy" id="181527"/>
    <lineage>
        <taxon>Eukaryota</taxon>
        <taxon>Fungi</taxon>
        <taxon>Dikarya</taxon>
        <taxon>Basidiomycota</taxon>
        <taxon>Agaricomycotina</taxon>
        <taxon>Agaricomycetes</taxon>
        <taxon>Agaricomycetidae</taxon>
        <taxon>Agaricales</taxon>
        <taxon>Pluteineae</taxon>
        <taxon>Pluteaceae</taxon>
        <taxon>Pluteus</taxon>
    </lineage>
</organism>
<keyword evidence="2" id="KW-1185">Reference proteome</keyword>
<evidence type="ECO:0000313" key="2">
    <source>
        <dbReference type="Proteomes" id="UP000308600"/>
    </source>
</evidence>
<proteinExistence type="predicted"/>